<dbReference type="RefSeq" id="WP_160798024.1">
    <property type="nucleotide sequence ID" value="NZ_CANMWR010000005.1"/>
</dbReference>
<proteinExistence type="predicted"/>
<dbReference type="InterPro" id="IPR005619">
    <property type="entry name" value="Uncharacterised_YajG"/>
</dbReference>
<keyword evidence="3" id="KW-1185">Reference proteome</keyword>
<dbReference type="EMBL" id="WRPA01000016">
    <property type="protein sequence ID" value="MXR70178.1"/>
    <property type="molecule type" value="Genomic_DNA"/>
</dbReference>
<dbReference type="Proteomes" id="UP000474778">
    <property type="component" value="Unassembled WGS sequence"/>
</dbReference>
<gene>
    <name evidence="2" type="ORF">GNT65_16045</name>
</gene>
<dbReference type="Pfam" id="PF03923">
    <property type="entry name" value="Lipoprotein_16"/>
    <property type="match status" value="1"/>
</dbReference>
<evidence type="ECO:0000313" key="2">
    <source>
        <dbReference type="EMBL" id="MXR70178.1"/>
    </source>
</evidence>
<organism evidence="2 3">
    <name type="scientific">Shewanella insulae</name>
    <dbReference type="NCBI Taxonomy" id="2681496"/>
    <lineage>
        <taxon>Bacteria</taxon>
        <taxon>Pseudomonadati</taxon>
        <taxon>Pseudomonadota</taxon>
        <taxon>Gammaproteobacteria</taxon>
        <taxon>Alteromonadales</taxon>
        <taxon>Shewanellaceae</taxon>
        <taxon>Shewanella</taxon>
    </lineage>
</organism>
<evidence type="ECO:0008006" key="4">
    <source>
        <dbReference type="Google" id="ProtNLM"/>
    </source>
</evidence>
<comment type="caution">
    <text evidence="2">The sequence shown here is derived from an EMBL/GenBank/DDBJ whole genome shotgun (WGS) entry which is preliminary data.</text>
</comment>
<accession>A0A6L7I4A1</accession>
<dbReference type="PROSITE" id="PS51257">
    <property type="entry name" value="PROKAR_LIPOPROTEIN"/>
    <property type="match status" value="1"/>
</dbReference>
<sequence>MKRIIPIIACAGLLFGCASHTPTHMALNPQLPAIESQGIPAKAIAIEMIDTRSANFIARFNNEGDAARLVSPSESPRRQLEQVFRDGFTKAGYRIDPSSVNHMQLQLEKLLTDVSDTTFGYQATNDIIINVIASNESKTFTKRYTARNLVSGPFSADFATLELSVNDLLGDLTAKIINDPELNQFIQQ</sequence>
<evidence type="ECO:0000313" key="3">
    <source>
        <dbReference type="Proteomes" id="UP000474778"/>
    </source>
</evidence>
<protein>
    <recommendedName>
        <fullName evidence="4">Lipoprotein</fullName>
    </recommendedName>
</protein>
<reference evidence="2 3" key="1">
    <citation type="submission" date="2019-12" db="EMBL/GenBank/DDBJ databases">
        <title>Shewanella insulae sp. nov., isolated from a tidal flat.</title>
        <authorList>
            <person name="Yoon J.-H."/>
        </authorList>
    </citation>
    <scope>NUCLEOTIDE SEQUENCE [LARGE SCALE GENOMIC DNA]</scope>
    <source>
        <strain evidence="2 3">JBTF-M18</strain>
    </source>
</reference>
<dbReference type="AlphaFoldDB" id="A0A6L7I4A1"/>
<evidence type="ECO:0000256" key="1">
    <source>
        <dbReference type="SAM" id="SignalP"/>
    </source>
</evidence>
<name>A0A6L7I4A1_9GAMM</name>
<feature type="signal peptide" evidence="1">
    <location>
        <begin position="1"/>
        <end position="25"/>
    </location>
</feature>
<feature type="chain" id="PRO_5026841708" description="Lipoprotein" evidence="1">
    <location>
        <begin position="26"/>
        <end position="188"/>
    </location>
</feature>
<keyword evidence="1" id="KW-0732">Signal</keyword>